<dbReference type="Proteomes" id="UP000540989">
    <property type="component" value="Unassembled WGS sequence"/>
</dbReference>
<evidence type="ECO:0000256" key="7">
    <source>
        <dbReference type="SAM" id="Phobius"/>
    </source>
</evidence>
<accession>A0A7W7ZBS8</accession>
<dbReference type="EMBL" id="JACHIP010000002">
    <property type="protein sequence ID" value="MBB5056877.1"/>
    <property type="molecule type" value="Genomic_DNA"/>
</dbReference>
<evidence type="ECO:0000256" key="2">
    <source>
        <dbReference type="ARBA" id="ARBA00022475"/>
    </source>
</evidence>
<keyword evidence="2" id="KW-1003">Cell membrane</keyword>
<dbReference type="InterPro" id="IPR017800">
    <property type="entry name" value="ADOP"/>
</dbReference>
<feature type="transmembrane region" description="Helical" evidence="7">
    <location>
        <begin position="428"/>
        <end position="448"/>
    </location>
</feature>
<feature type="domain" description="MacB-like periplasmic core" evidence="9">
    <location>
        <begin position="430"/>
        <end position="634"/>
    </location>
</feature>
<keyword evidence="5 7" id="KW-0472">Membrane</keyword>
<feature type="domain" description="MacB-like periplasmic core" evidence="9">
    <location>
        <begin position="22"/>
        <end position="245"/>
    </location>
</feature>
<protein>
    <submittedName>
        <fullName evidence="10">Putative permease</fullName>
    </submittedName>
</protein>
<dbReference type="InterPro" id="IPR050250">
    <property type="entry name" value="Macrolide_Exporter_MacB"/>
</dbReference>
<keyword evidence="3 7" id="KW-0812">Transmembrane</keyword>
<dbReference type="PANTHER" id="PTHR30572">
    <property type="entry name" value="MEMBRANE COMPONENT OF TRANSPORTER-RELATED"/>
    <property type="match status" value="1"/>
</dbReference>
<feature type="transmembrane region" description="Helical" evidence="7">
    <location>
        <begin position="779"/>
        <end position="799"/>
    </location>
</feature>
<dbReference type="AlphaFoldDB" id="A0A7W7ZBS8"/>
<reference evidence="10 11" key="1">
    <citation type="submission" date="2020-08" db="EMBL/GenBank/DDBJ databases">
        <title>Genomic Encyclopedia of Type Strains, Phase IV (KMG-V): Genome sequencing to study the core and pangenomes of soil and plant-associated prokaryotes.</title>
        <authorList>
            <person name="Whitman W."/>
        </authorList>
    </citation>
    <scope>NUCLEOTIDE SEQUENCE [LARGE SCALE GENOMIC DNA]</scope>
    <source>
        <strain evidence="10 11">M8UP14</strain>
    </source>
</reference>
<name>A0A7W7ZBS8_9BACT</name>
<dbReference type="InterPro" id="IPR025857">
    <property type="entry name" value="MacB_PCD"/>
</dbReference>
<proteinExistence type="inferred from homology"/>
<gene>
    <name evidence="10" type="ORF">HDF16_001562</name>
</gene>
<evidence type="ECO:0000313" key="10">
    <source>
        <dbReference type="EMBL" id="MBB5056877.1"/>
    </source>
</evidence>
<comment type="subcellular location">
    <subcellularLocation>
        <location evidence="1">Cell membrane</location>
        <topology evidence="1">Multi-pass membrane protein</topology>
    </subcellularLocation>
</comment>
<evidence type="ECO:0000259" key="8">
    <source>
        <dbReference type="Pfam" id="PF02687"/>
    </source>
</evidence>
<evidence type="ECO:0000256" key="1">
    <source>
        <dbReference type="ARBA" id="ARBA00004651"/>
    </source>
</evidence>
<feature type="transmembrane region" description="Helical" evidence="7">
    <location>
        <begin position="281"/>
        <end position="304"/>
    </location>
</feature>
<keyword evidence="4 7" id="KW-1133">Transmembrane helix</keyword>
<evidence type="ECO:0000256" key="6">
    <source>
        <dbReference type="ARBA" id="ARBA00038076"/>
    </source>
</evidence>
<feature type="domain" description="ABC3 transporter permease C-terminal" evidence="8">
    <location>
        <begin position="694"/>
        <end position="806"/>
    </location>
</feature>
<evidence type="ECO:0000256" key="5">
    <source>
        <dbReference type="ARBA" id="ARBA00023136"/>
    </source>
</evidence>
<organism evidence="10 11">
    <name type="scientific">Granulicella aggregans</name>
    <dbReference type="NCBI Taxonomy" id="474949"/>
    <lineage>
        <taxon>Bacteria</taxon>
        <taxon>Pseudomonadati</taxon>
        <taxon>Acidobacteriota</taxon>
        <taxon>Terriglobia</taxon>
        <taxon>Terriglobales</taxon>
        <taxon>Acidobacteriaceae</taxon>
        <taxon>Granulicella</taxon>
    </lineage>
</organism>
<evidence type="ECO:0000313" key="11">
    <source>
        <dbReference type="Proteomes" id="UP000540989"/>
    </source>
</evidence>
<sequence length="813" mass="87171">MFTVMQDVRFAFRQLRKSLGFTLMATLTLALGIGAATAVFSLVDAVLLRPLNFPRPERIVALDSLRQTSGEGAVMPNDVSYPNFFDWRDKAKSFRSMASWQGQSFTLSSSNGQAQRIDGMAVSAEFFRVLGVGPALGREFARDEERAGNRSVIVSHGLWQSALNGDAGAIGKTIQLSDETYTVVGVMPSSFEFPNAPDAKVWVTPSQAMEGKNASGTQRGWNQLSAIGRLADGVSIAQARAEMQTIQLALAAQYPDDNKLETAVSVKPQLEELVGDVHRPLGILFGAVCFLLLIACANVAGLLLTRTAARKSELALRSALGATRLEIVRQLLVESLAVSFLGGAAGLALASAALRVASQFLPNDLPRLNELALNARVFGFSLAASLVTGILFGVLPAWRSSRLDPALALNDSTRSSTASRGQNRLHSLLVIGETALGLMLLIGAGLLIRSFDRLMSVDPGFNKDHLIAFRVGMPPKRFQDDRLLQLTQRLQERFAKVPGVASSTYGFPLPLAGGDMSISFTIDGRPNAQGEDPTARASVVAANFFQSLQMPLRRGRLFSELDARKGSAPTMIVNQAFANRFFPGEDALGKRIASGLSSDDKSQSREVVGVVGNVVRTSLAEEPKPEYFIPFEQVPLGPPVFALRVTGDPVKYVDTVRAVVAEIDPSLPVFGVRTNLLTRSTAQQKFQTLLISGFAVIALALSAIGLYAVLSYMVEQRTMELGLRIALGAQRGNVLTLILNRGMALAVAGLVVGLGASFALTRYMATLLFATKAVDAGTFAGMTALLFGVSVIACLVPAYRASRLDPMETLRSQ</sequence>
<dbReference type="PANTHER" id="PTHR30572:SF4">
    <property type="entry name" value="ABC TRANSPORTER PERMEASE YTRF"/>
    <property type="match status" value="1"/>
</dbReference>
<evidence type="ECO:0000259" key="9">
    <source>
        <dbReference type="Pfam" id="PF12704"/>
    </source>
</evidence>
<comment type="caution">
    <text evidence="10">The sequence shown here is derived from an EMBL/GenBank/DDBJ whole genome shotgun (WGS) entry which is preliminary data.</text>
</comment>
<dbReference type="GO" id="GO:0005886">
    <property type="term" value="C:plasma membrane"/>
    <property type="evidence" value="ECO:0007669"/>
    <property type="project" value="UniProtKB-SubCell"/>
</dbReference>
<feature type="transmembrane region" description="Helical" evidence="7">
    <location>
        <begin position="734"/>
        <end position="759"/>
    </location>
</feature>
<dbReference type="RefSeq" id="WP_184215167.1">
    <property type="nucleotide sequence ID" value="NZ_JACHIP010000002.1"/>
</dbReference>
<keyword evidence="11" id="KW-1185">Reference proteome</keyword>
<dbReference type="NCBIfam" id="TIGR03434">
    <property type="entry name" value="ADOP"/>
    <property type="match status" value="1"/>
</dbReference>
<dbReference type="GO" id="GO:0022857">
    <property type="term" value="F:transmembrane transporter activity"/>
    <property type="evidence" value="ECO:0007669"/>
    <property type="project" value="TreeGrafter"/>
</dbReference>
<dbReference type="InterPro" id="IPR003838">
    <property type="entry name" value="ABC3_permease_C"/>
</dbReference>
<dbReference type="Pfam" id="PF02687">
    <property type="entry name" value="FtsX"/>
    <property type="match status" value="2"/>
</dbReference>
<comment type="similarity">
    <text evidence="6">Belongs to the ABC-4 integral membrane protein family.</text>
</comment>
<feature type="transmembrane region" description="Helical" evidence="7">
    <location>
        <begin position="331"/>
        <end position="357"/>
    </location>
</feature>
<evidence type="ECO:0000256" key="4">
    <source>
        <dbReference type="ARBA" id="ARBA00022989"/>
    </source>
</evidence>
<feature type="transmembrane region" description="Helical" evidence="7">
    <location>
        <begin position="21"/>
        <end position="43"/>
    </location>
</feature>
<dbReference type="Pfam" id="PF12704">
    <property type="entry name" value="MacB_PCD"/>
    <property type="match status" value="2"/>
</dbReference>
<evidence type="ECO:0000256" key="3">
    <source>
        <dbReference type="ARBA" id="ARBA00022692"/>
    </source>
</evidence>
<feature type="transmembrane region" description="Helical" evidence="7">
    <location>
        <begin position="689"/>
        <end position="714"/>
    </location>
</feature>
<feature type="domain" description="ABC3 transporter permease C-terminal" evidence="8">
    <location>
        <begin position="287"/>
        <end position="405"/>
    </location>
</feature>
<feature type="transmembrane region" description="Helical" evidence="7">
    <location>
        <begin position="377"/>
        <end position="398"/>
    </location>
</feature>